<name>A0ABQ6BQ90_9NEIS</name>
<keyword evidence="2" id="KW-1185">Reference proteome</keyword>
<accession>A0ABQ6BQ90</accession>
<dbReference type="InterPro" id="IPR027417">
    <property type="entry name" value="P-loop_NTPase"/>
</dbReference>
<protein>
    <recommendedName>
        <fullName evidence="3">Sulfotransferase family protein</fullName>
    </recommendedName>
</protein>
<dbReference type="Proteomes" id="UP001156836">
    <property type="component" value="Unassembled WGS sequence"/>
</dbReference>
<proteinExistence type="predicted"/>
<dbReference type="EMBL" id="BSOZ01000006">
    <property type="protein sequence ID" value="GLS03612.1"/>
    <property type="molecule type" value="Genomic_DNA"/>
</dbReference>
<dbReference type="Gene3D" id="3.40.50.300">
    <property type="entry name" value="P-loop containing nucleotide triphosphate hydrolases"/>
    <property type="match status" value="1"/>
</dbReference>
<comment type="caution">
    <text evidence="1">The sequence shown here is derived from an EMBL/GenBank/DDBJ whole genome shotgun (WGS) entry which is preliminary data.</text>
</comment>
<evidence type="ECO:0008006" key="3">
    <source>
        <dbReference type="Google" id="ProtNLM"/>
    </source>
</evidence>
<dbReference type="RefSeq" id="WP_018748099.1">
    <property type="nucleotide sequence ID" value="NZ_BSOZ01000006.1"/>
</dbReference>
<dbReference type="SUPFAM" id="SSF52540">
    <property type="entry name" value="P-loop containing nucleoside triphosphate hydrolases"/>
    <property type="match status" value="1"/>
</dbReference>
<evidence type="ECO:0000313" key="2">
    <source>
        <dbReference type="Proteomes" id="UP001156836"/>
    </source>
</evidence>
<sequence length="324" mass="35642">MAGMMDYRDWLPIRAWPVAGDGWQVDWAWFGDTPLSEPFFQDSIEAMLRRPFNQALRCRTPLAELARWREASPGAPLRALIHHASRCGSTLLTRMLGALDSHAVYAEPPPLDALLRAPYRDPAFAAAQTGALRDLLSALGQLRRGGERCVVVKLDAWNIFEAEALQAAFPQVPAIYLYRDPLEIAVSHLRQPGRHLVPGLIGPTPLALASDETAALPRAEFIALTVARLLEAGLAQCEAGRLIPVNYVELPQALTGRLADVFGVPEDARDALLARASHHAKRPQAPFEHDTAGKRTEAPDELVEAVERWAMPAYRALEALRAQP</sequence>
<gene>
    <name evidence="1" type="ORF">GCM10007860_07570</name>
</gene>
<evidence type="ECO:0000313" key="1">
    <source>
        <dbReference type="EMBL" id="GLS03612.1"/>
    </source>
</evidence>
<organism evidence="1 2">
    <name type="scientific">Chitiniphilus shinanonensis</name>
    <dbReference type="NCBI Taxonomy" id="553088"/>
    <lineage>
        <taxon>Bacteria</taxon>
        <taxon>Pseudomonadati</taxon>
        <taxon>Pseudomonadota</taxon>
        <taxon>Betaproteobacteria</taxon>
        <taxon>Neisseriales</taxon>
        <taxon>Chitinibacteraceae</taxon>
        <taxon>Chitiniphilus</taxon>
    </lineage>
</organism>
<reference evidence="2" key="1">
    <citation type="journal article" date="2019" name="Int. J. Syst. Evol. Microbiol.">
        <title>The Global Catalogue of Microorganisms (GCM) 10K type strain sequencing project: providing services to taxonomists for standard genome sequencing and annotation.</title>
        <authorList>
            <consortium name="The Broad Institute Genomics Platform"/>
            <consortium name="The Broad Institute Genome Sequencing Center for Infectious Disease"/>
            <person name="Wu L."/>
            <person name="Ma J."/>
        </authorList>
    </citation>
    <scope>NUCLEOTIDE SEQUENCE [LARGE SCALE GENOMIC DNA]</scope>
    <source>
        <strain evidence="2">NBRC 104970</strain>
    </source>
</reference>